<reference evidence="1 2" key="1">
    <citation type="submission" date="2019-10" db="EMBL/GenBank/DDBJ databases">
        <title>Rubrobacter sp nov SCSIO 52915 isolated from a deep-sea sediment in the South China Sea.</title>
        <authorList>
            <person name="Chen R.W."/>
        </authorList>
    </citation>
    <scope>NUCLEOTIDE SEQUENCE [LARGE SCALE GENOMIC DNA]</scope>
    <source>
        <strain evidence="1 2">SCSIO 52915</strain>
    </source>
</reference>
<dbReference type="AlphaFoldDB" id="A0A6G8Q1J9"/>
<dbReference type="KEGG" id="rmar:GBA65_18610"/>
<protein>
    <submittedName>
        <fullName evidence="1">YgiT-type zinc finger protein</fullName>
    </submittedName>
</protein>
<dbReference type="EMBL" id="CP045121">
    <property type="protein sequence ID" value="QIN80197.1"/>
    <property type="molecule type" value="Genomic_DNA"/>
</dbReference>
<evidence type="ECO:0000313" key="2">
    <source>
        <dbReference type="Proteomes" id="UP000502706"/>
    </source>
</evidence>
<dbReference type="CDD" id="cd12870">
    <property type="entry name" value="MqsA"/>
    <property type="match status" value="1"/>
</dbReference>
<dbReference type="InterPro" id="IPR022453">
    <property type="entry name" value="Znf_MqsA-type"/>
</dbReference>
<proteinExistence type="predicted"/>
<organism evidence="1 2">
    <name type="scientific">Rubrobacter marinus</name>
    <dbReference type="NCBI Taxonomy" id="2653852"/>
    <lineage>
        <taxon>Bacteria</taxon>
        <taxon>Bacillati</taxon>
        <taxon>Actinomycetota</taxon>
        <taxon>Rubrobacteria</taxon>
        <taxon>Rubrobacterales</taxon>
        <taxon>Rubrobacteraceae</taxon>
        <taxon>Rubrobacter</taxon>
    </lineage>
</organism>
<dbReference type="Proteomes" id="UP000502706">
    <property type="component" value="Chromosome"/>
</dbReference>
<accession>A0A6G8Q1J9</accession>
<gene>
    <name evidence="1" type="ORF">GBA65_18610</name>
</gene>
<dbReference type="InterPro" id="IPR032758">
    <property type="entry name" value="MqsA/HigA-2"/>
</dbReference>
<dbReference type="Gene3D" id="3.10.20.860">
    <property type="match status" value="1"/>
</dbReference>
<keyword evidence="2" id="KW-1185">Reference proteome</keyword>
<dbReference type="NCBIfam" id="TIGR03831">
    <property type="entry name" value="YgiT_finger"/>
    <property type="match status" value="1"/>
</dbReference>
<dbReference type="RefSeq" id="WP_166397871.1">
    <property type="nucleotide sequence ID" value="NZ_CP045121.1"/>
</dbReference>
<name>A0A6G8Q1J9_9ACTN</name>
<dbReference type="Pfam" id="PF15731">
    <property type="entry name" value="MqsA_antitoxin"/>
    <property type="match status" value="1"/>
</dbReference>
<sequence>MKCVVCKQGKLRAGTATVTLERDRMILVFKKVPAEVCEVCGEEYVDEETTAQLLAAVEEAARTGVQVDIREYVAA</sequence>
<evidence type="ECO:0000313" key="1">
    <source>
        <dbReference type="EMBL" id="QIN80197.1"/>
    </source>
</evidence>